<dbReference type="InterPro" id="IPR043128">
    <property type="entry name" value="Rev_trsase/Diguanyl_cyclase"/>
</dbReference>
<keyword evidence="4" id="KW-0378">Hydrolase</keyword>
<proteinExistence type="predicted"/>
<dbReference type="Proteomes" id="UP000694930">
    <property type="component" value="Chromosome 5"/>
</dbReference>
<dbReference type="Gene3D" id="3.30.70.270">
    <property type="match status" value="2"/>
</dbReference>
<dbReference type="RefSeq" id="XP_015075499.1">
    <property type="nucleotide sequence ID" value="XM_015220013.1"/>
</dbReference>
<evidence type="ECO:0000256" key="1">
    <source>
        <dbReference type="ARBA" id="ARBA00022679"/>
    </source>
</evidence>
<keyword evidence="1" id="KW-0808">Transferase</keyword>
<evidence type="ECO:0000259" key="7">
    <source>
        <dbReference type="PROSITE" id="PS50878"/>
    </source>
</evidence>
<reference evidence="8" key="1">
    <citation type="journal article" date="2014" name="Nat. Genet.">
        <title>The genome of the stress-tolerant wild tomato species Solanum pennellii.</title>
        <authorList>
            <person name="Bolger A."/>
            <person name="Scossa F."/>
            <person name="Bolger M.E."/>
            <person name="Lanz C."/>
            <person name="Maumus F."/>
            <person name="Tohge T."/>
            <person name="Quesneville H."/>
            <person name="Alseekh S."/>
            <person name="Sorensen I."/>
            <person name="Lichtenstein G."/>
            <person name="Fich E.A."/>
            <person name="Conte M."/>
            <person name="Keller H."/>
            <person name="Schneeberger K."/>
            <person name="Schwacke R."/>
            <person name="Ofner I."/>
            <person name="Vrebalov J."/>
            <person name="Xu Y."/>
            <person name="Osorio S."/>
            <person name="Aflitos S.A."/>
            <person name="Schijlen E."/>
            <person name="Jimenez-Gomez J.M."/>
            <person name="Ryngajllo M."/>
            <person name="Kimura S."/>
            <person name="Kumar R."/>
            <person name="Koenig D."/>
            <person name="Headland L.R."/>
            <person name="Maloof J.N."/>
            <person name="Sinha N."/>
            <person name="van Ham R.C."/>
            <person name="Lankhorst R.K."/>
            <person name="Mao L."/>
            <person name="Vogel A."/>
            <person name="Arsova B."/>
            <person name="Panstruga R."/>
            <person name="Fei Z."/>
            <person name="Rose J.K."/>
            <person name="Zamir D."/>
            <person name="Carrari F."/>
            <person name="Giovannoni J.J."/>
            <person name="Weigel D."/>
            <person name="Usadel B."/>
            <person name="Fernie A.R."/>
        </authorList>
    </citation>
    <scope>NUCLEOTIDE SEQUENCE [LARGE SCALE GENOMIC DNA]</scope>
    <source>
        <strain evidence="8">cv. LA0716</strain>
    </source>
</reference>
<sequence length="914" mass="103926">MVKNAKLWELTRKIEAFVGFTDEIFGDSTFVDLFTQVIDLRLDAEKVQGEIGVYRQNVDNHITEILDFHTITTQQLEGLQKEKENLQPKAFSGARSAKELENFIWDMEQYFTAARVPDADKLNITTMYLTGDAKLWWRTRNADDVSAGRPRIDTWDKLKKEMRDQFLSSNASWLARDKLKKLRQTGWVMEYSKEFTSVMLDIQNMSDEDKLHKFISGMQGWAQNELQRQNVKDLPSAIAAADSLVEFRTTRPLSDVPSTSKTKKKKDKIGEWKKDSRKDATNDKGKAQMKDGKDKPKNKDGNSKGCWTCGGPHLAKSCPNWEKVNALLARNMNQREEDEEIVAAMANPLGFSFNHITRINNVGETSSTSNPHASLIHIEMTVKEQRVMAMVDTGAIHRFVDVRIATKLGLKLSKIPSYVKTVNAKAQAIVGIAYGVSMSTESWMGKHNLMVMPLGEFEIILGIDFLRKFQFVPFPNLDGVMVMNESNAGFLKGVHPFANINKVAKKKDKGMFLSALSIDNGMKKGDDTILAALVEVKLDVKMEVPDCVAELLKQYTDVMPPDLPKKLPPRRDIDHIIELLPGTVAPAQAPYRMAPKELIELRKQLNELLDDGLIYPSKALYGAPVLFQKKQDGTMRMCVDYRALNKATIKNKYPVPLVQDLLDRLSKACWFTKLDPKAAYWQVRIAEGDEQKTTCVTRYGSYEFLVMPFGLTNALATFCNLMNNVLFDYLDYFVVVYVDDIVIYSQTLEEHVNHLSLVLSQLRKYTLYVKMKKCEFAQKEIKFLGHLVSKNQVRMDPKKVQAIVDWQAPRHVKDLRSFLGLANYYKKFIAGYSKRAAALTDLLKKDTKWVWSERCDEAFQNLKNAIESESILKLPDFELPFEVHTDASDKAIGGVLVQEGHPVAFESRKLNDAE</sequence>
<dbReference type="Pfam" id="PF03732">
    <property type="entry name" value="Retrotrans_gag"/>
    <property type="match status" value="1"/>
</dbReference>
<dbReference type="Gene3D" id="2.40.70.10">
    <property type="entry name" value="Acid Proteases"/>
    <property type="match status" value="1"/>
</dbReference>
<dbReference type="SUPFAM" id="SSF56672">
    <property type="entry name" value="DNA/RNA polymerases"/>
    <property type="match status" value="1"/>
</dbReference>
<dbReference type="Pfam" id="PF00078">
    <property type="entry name" value="RVT_1"/>
    <property type="match status" value="1"/>
</dbReference>
<evidence type="ECO:0000256" key="2">
    <source>
        <dbReference type="ARBA" id="ARBA00022695"/>
    </source>
</evidence>
<feature type="compositionally biased region" description="Basic and acidic residues" evidence="6">
    <location>
        <begin position="268"/>
        <end position="302"/>
    </location>
</feature>
<evidence type="ECO:0000313" key="8">
    <source>
        <dbReference type="Proteomes" id="UP000694930"/>
    </source>
</evidence>
<evidence type="ECO:0000313" key="9">
    <source>
        <dbReference type="RefSeq" id="XP_015075499.1"/>
    </source>
</evidence>
<dbReference type="PANTHER" id="PTHR37984">
    <property type="entry name" value="PROTEIN CBG26694"/>
    <property type="match status" value="1"/>
</dbReference>
<dbReference type="Pfam" id="PF13975">
    <property type="entry name" value="gag-asp_proteas"/>
    <property type="match status" value="1"/>
</dbReference>
<dbReference type="CDD" id="cd00303">
    <property type="entry name" value="retropepsin_like"/>
    <property type="match status" value="1"/>
</dbReference>
<evidence type="ECO:0000256" key="6">
    <source>
        <dbReference type="SAM" id="MobiDB-lite"/>
    </source>
</evidence>
<keyword evidence="5" id="KW-0511">Multifunctional enzyme</keyword>
<reference evidence="9" key="2">
    <citation type="submission" date="2025-08" db="UniProtKB">
        <authorList>
            <consortium name="RefSeq"/>
        </authorList>
    </citation>
    <scope>IDENTIFICATION</scope>
</reference>
<name>A0ABM1GSX4_SOLPN</name>
<organism evidence="8 9">
    <name type="scientific">Solanum pennellii</name>
    <name type="common">Tomato</name>
    <name type="synonym">Lycopersicon pennellii</name>
    <dbReference type="NCBI Taxonomy" id="28526"/>
    <lineage>
        <taxon>Eukaryota</taxon>
        <taxon>Viridiplantae</taxon>
        <taxon>Streptophyta</taxon>
        <taxon>Embryophyta</taxon>
        <taxon>Tracheophyta</taxon>
        <taxon>Spermatophyta</taxon>
        <taxon>Magnoliopsida</taxon>
        <taxon>eudicotyledons</taxon>
        <taxon>Gunneridae</taxon>
        <taxon>Pentapetalae</taxon>
        <taxon>asterids</taxon>
        <taxon>lamiids</taxon>
        <taxon>Solanales</taxon>
        <taxon>Solanaceae</taxon>
        <taxon>Solanoideae</taxon>
        <taxon>Solaneae</taxon>
        <taxon>Solanum</taxon>
        <taxon>Solanum subgen. Lycopersicon</taxon>
    </lineage>
</organism>
<dbReference type="InterPro" id="IPR000477">
    <property type="entry name" value="RT_dom"/>
</dbReference>
<evidence type="ECO:0000256" key="3">
    <source>
        <dbReference type="ARBA" id="ARBA00022722"/>
    </source>
</evidence>
<dbReference type="PROSITE" id="PS50878">
    <property type="entry name" value="RT_POL"/>
    <property type="match status" value="1"/>
</dbReference>
<dbReference type="InterPro" id="IPR050951">
    <property type="entry name" value="Retrovirus_Pol_polyprotein"/>
</dbReference>
<dbReference type="InterPro" id="IPR041577">
    <property type="entry name" value="RT_RNaseH_2"/>
</dbReference>
<evidence type="ECO:0000256" key="4">
    <source>
        <dbReference type="ARBA" id="ARBA00022759"/>
    </source>
</evidence>
<keyword evidence="2" id="KW-0548">Nucleotidyltransferase</keyword>
<dbReference type="CDD" id="cd01647">
    <property type="entry name" value="RT_LTR"/>
    <property type="match status" value="1"/>
</dbReference>
<dbReference type="InterPro" id="IPR005162">
    <property type="entry name" value="Retrotrans_gag_dom"/>
</dbReference>
<keyword evidence="8" id="KW-1185">Reference proteome</keyword>
<dbReference type="PANTHER" id="PTHR37984:SF5">
    <property type="entry name" value="PROTEIN NYNRIN-LIKE"/>
    <property type="match status" value="1"/>
</dbReference>
<dbReference type="GeneID" id="107019575"/>
<keyword evidence="3" id="KW-0540">Nuclease</keyword>
<protein>
    <submittedName>
        <fullName evidence="9">Uncharacterized protein LOC107019575</fullName>
    </submittedName>
</protein>
<feature type="domain" description="Reverse transcriptase" evidence="7">
    <location>
        <begin position="609"/>
        <end position="788"/>
    </location>
</feature>
<dbReference type="InterPro" id="IPR021109">
    <property type="entry name" value="Peptidase_aspartic_dom_sf"/>
</dbReference>
<dbReference type="SUPFAM" id="SSF50630">
    <property type="entry name" value="Acid proteases"/>
    <property type="match status" value="1"/>
</dbReference>
<gene>
    <name evidence="9" type="primary">LOC107019575</name>
</gene>
<keyword evidence="4" id="KW-0255">Endonuclease</keyword>
<feature type="region of interest" description="Disordered" evidence="6">
    <location>
        <begin position="252"/>
        <end position="304"/>
    </location>
</feature>
<dbReference type="InterPro" id="IPR043502">
    <property type="entry name" value="DNA/RNA_pol_sf"/>
</dbReference>
<dbReference type="Gene3D" id="3.10.10.10">
    <property type="entry name" value="HIV Type 1 Reverse Transcriptase, subunit A, domain 1"/>
    <property type="match status" value="1"/>
</dbReference>
<dbReference type="Pfam" id="PF17919">
    <property type="entry name" value="RT_RNaseH_2"/>
    <property type="match status" value="1"/>
</dbReference>
<accession>A0ABM1GSX4</accession>
<evidence type="ECO:0000256" key="5">
    <source>
        <dbReference type="ARBA" id="ARBA00023268"/>
    </source>
</evidence>